<gene>
    <name evidence="7" type="ORF">EGH21_02885</name>
</gene>
<evidence type="ECO:0000256" key="2">
    <source>
        <dbReference type="ARBA" id="ARBA00022692"/>
    </source>
</evidence>
<dbReference type="EMBL" id="RKLR01000001">
    <property type="protein sequence ID" value="MBX0321971.1"/>
    <property type="molecule type" value="Genomic_DNA"/>
</dbReference>
<keyword evidence="2 5" id="KW-0812">Transmembrane</keyword>
<evidence type="ECO:0000256" key="4">
    <source>
        <dbReference type="ARBA" id="ARBA00023136"/>
    </source>
</evidence>
<feature type="transmembrane region" description="Helical" evidence="5">
    <location>
        <begin position="193"/>
        <end position="215"/>
    </location>
</feature>
<dbReference type="GO" id="GO:0016020">
    <property type="term" value="C:membrane"/>
    <property type="evidence" value="ECO:0007669"/>
    <property type="project" value="UniProtKB-SubCell"/>
</dbReference>
<keyword evidence="4 5" id="KW-0472">Membrane</keyword>
<dbReference type="Proteomes" id="UP001430377">
    <property type="component" value="Unassembled WGS sequence"/>
</dbReference>
<dbReference type="AlphaFoldDB" id="A0AAW4PLF3"/>
<keyword evidence="8" id="KW-1185">Reference proteome</keyword>
<dbReference type="InterPro" id="IPR006977">
    <property type="entry name" value="Yip1_dom"/>
</dbReference>
<evidence type="ECO:0000259" key="6">
    <source>
        <dbReference type="Pfam" id="PF04893"/>
    </source>
</evidence>
<comment type="caution">
    <text evidence="7">The sequence shown here is derived from an EMBL/GenBank/DDBJ whole genome shotgun (WGS) entry which is preliminary data.</text>
</comment>
<evidence type="ECO:0000256" key="5">
    <source>
        <dbReference type="SAM" id="Phobius"/>
    </source>
</evidence>
<keyword evidence="3 5" id="KW-1133">Transmembrane helix</keyword>
<organism evidence="7 8">
    <name type="scientific">Haloarcula rubra</name>
    <dbReference type="NCBI Taxonomy" id="2487747"/>
    <lineage>
        <taxon>Archaea</taxon>
        <taxon>Methanobacteriati</taxon>
        <taxon>Methanobacteriota</taxon>
        <taxon>Stenosarchaea group</taxon>
        <taxon>Halobacteria</taxon>
        <taxon>Halobacteriales</taxon>
        <taxon>Haloarculaceae</taxon>
        <taxon>Haloarcula</taxon>
    </lineage>
</organism>
<sequence length="247" mass="25474">MGVHSPEMPATVRTFVARPGEFFERRADRLSGLRGAGLAAALSLLIVLALGVVLRLFSRQFTGTTTVDNPAYPGDTFCEDGGVGGTTPSGCDEPATVTVEISALLWEEITGTLPWLFVGVLVVWFGLAVALHVGAWLGGGSGRFGATMEVAAWGLVPTAFVTAAAGVALVSFAAQADLASATPETLLSEVRTLQSGVSGLTFLLIQIVGAAWQAFVWAGGLRVAHELSRRAAVVVGVVVATVPVVLS</sequence>
<evidence type="ECO:0000256" key="1">
    <source>
        <dbReference type="ARBA" id="ARBA00004141"/>
    </source>
</evidence>
<name>A0AAW4PLF3_9EURY</name>
<feature type="transmembrane region" description="Helical" evidence="5">
    <location>
        <begin position="150"/>
        <end position="173"/>
    </location>
</feature>
<reference evidence="7 8" key="1">
    <citation type="submission" date="2021-06" db="EMBL/GenBank/DDBJ databases">
        <title>Halomicroarcula sp. a new haloarchaeum isolated from saline soil.</title>
        <authorList>
            <person name="Duran-Viseras A."/>
            <person name="Sanchez-Porro C."/>
            <person name="Ventosa A."/>
        </authorList>
    </citation>
    <scope>NUCLEOTIDE SEQUENCE [LARGE SCALE GENOMIC DNA]</scope>
    <source>
        <strain evidence="7 8">F13</strain>
    </source>
</reference>
<evidence type="ECO:0000256" key="3">
    <source>
        <dbReference type="ARBA" id="ARBA00022989"/>
    </source>
</evidence>
<proteinExistence type="predicted"/>
<feature type="transmembrane region" description="Helical" evidence="5">
    <location>
        <begin position="115"/>
        <end position="138"/>
    </location>
</feature>
<evidence type="ECO:0000313" key="8">
    <source>
        <dbReference type="Proteomes" id="UP001430377"/>
    </source>
</evidence>
<comment type="subcellular location">
    <subcellularLocation>
        <location evidence="1">Membrane</location>
        <topology evidence="1">Multi-pass membrane protein</topology>
    </subcellularLocation>
</comment>
<protein>
    <submittedName>
        <fullName evidence="7">YIP1 family protein</fullName>
    </submittedName>
</protein>
<feature type="transmembrane region" description="Helical" evidence="5">
    <location>
        <begin position="227"/>
        <end position="246"/>
    </location>
</feature>
<feature type="domain" description="Yip1" evidence="6">
    <location>
        <begin position="16"/>
        <end position="245"/>
    </location>
</feature>
<evidence type="ECO:0000313" key="7">
    <source>
        <dbReference type="EMBL" id="MBX0321971.1"/>
    </source>
</evidence>
<feature type="transmembrane region" description="Helical" evidence="5">
    <location>
        <begin position="35"/>
        <end position="57"/>
    </location>
</feature>
<accession>A0AAW4PLF3</accession>
<dbReference type="Pfam" id="PF04893">
    <property type="entry name" value="Yip1"/>
    <property type="match status" value="1"/>
</dbReference>